<evidence type="ECO:0000256" key="1">
    <source>
        <dbReference type="SAM" id="MobiDB-lite"/>
    </source>
</evidence>
<dbReference type="EMBL" id="JBGBPQ010000005">
    <property type="protein sequence ID" value="KAL1524453.1"/>
    <property type="molecule type" value="Genomic_DNA"/>
</dbReference>
<comment type="caution">
    <text evidence="2">The sequence shown here is derived from an EMBL/GenBank/DDBJ whole genome shotgun (WGS) entry which is preliminary data.</text>
</comment>
<protein>
    <submittedName>
        <fullName evidence="2">Uncharacterized protein</fullName>
    </submittedName>
</protein>
<sequence length="74" mass="7513">MHGCACGRCGRRTAISPCPLGPAPAFRSADGHSEAAANGGSLDGDPSNDSSTLRGLLIATRAFSVQPEDDDLLT</sequence>
<proteinExistence type="predicted"/>
<name>A0AB34JU80_PRYPA</name>
<evidence type="ECO:0000313" key="2">
    <source>
        <dbReference type="EMBL" id="KAL1524453.1"/>
    </source>
</evidence>
<reference evidence="2 3" key="1">
    <citation type="journal article" date="2024" name="Science">
        <title>Giant polyketide synthase enzymes in the biosynthesis of giant marine polyether toxins.</title>
        <authorList>
            <person name="Fallon T.R."/>
            <person name="Shende V.V."/>
            <person name="Wierzbicki I.H."/>
            <person name="Pendleton A.L."/>
            <person name="Watervoot N.F."/>
            <person name="Auber R.P."/>
            <person name="Gonzalez D.J."/>
            <person name="Wisecaver J.H."/>
            <person name="Moore B.S."/>
        </authorList>
    </citation>
    <scope>NUCLEOTIDE SEQUENCE [LARGE SCALE GENOMIC DNA]</scope>
    <source>
        <strain evidence="2 3">12B1</strain>
    </source>
</reference>
<keyword evidence="3" id="KW-1185">Reference proteome</keyword>
<dbReference type="AlphaFoldDB" id="A0AB34JU80"/>
<organism evidence="2 3">
    <name type="scientific">Prymnesium parvum</name>
    <name type="common">Toxic golden alga</name>
    <dbReference type="NCBI Taxonomy" id="97485"/>
    <lineage>
        <taxon>Eukaryota</taxon>
        <taxon>Haptista</taxon>
        <taxon>Haptophyta</taxon>
        <taxon>Prymnesiophyceae</taxon>
        <taxon>Prymnesiales</taxon>
        <taxon>Prymnesiaceae</taxon>
        <taxon>Prymnesium</taxon>
    </lineage>
</organism>
<dbReference type="Proteomes" id="UP001515480">
    <property type="component" value="Unassembled WGS sequence"/>
</dbReference>
<feature type="region of interest" description="Disordered" evidence="1">
    <location>
        <begin position="19"/>
        <end position="51"/>
    </location>
</feature>
<evidence type="ECO:0000313" key="3">
    <source>
        <dbReference type="Proteomes" id="UP001515480"/>
    </source>
</evidence>
<gene>
    <name evidence="2" type="ORF">AB1Y20_019348</name>
</gene>
<accession>A0AB34JU80</accession>